<name>A0A940XIF8_9ACTN</name>
<proteinExistence type="predicted"/>
<gene>
    <name evidence="1" type="ORF">J5Y05_01300</name>
</gene>
<dbReference type="Proteomes" id="UP000677875">
    <property type="component" value="Unassembled WGS sequence"/>
</dbReference>
<keyword evidence="2" id="KW-1185">Reference proteome</keyword>
<organism evidence="1 2">
    <name type="scientific">Streptomyces tagetis</name>
    <dbReference type="NCBI Taxonomy" id="2820809"/>
    <lineage>
        <taxon>Bacteria</taxon>
        <taxon>Bacillati</taxon>
        <taxon>Actinomycetota</taxon>
        <taxon>Actinomycetes</taxon>
        <taxon>Kitasatosporales</taxon>
        <taxon>Streptomycetaceae</taxon>
        <taxon>Streptomyces</taxon>
    </lineage>
</organism>
<sequence length="326" mass="35336">MAGSLSVGLGTETSDVDLFVFVDEVTGGRKHPVREGIRVDIEQITVRDIRELARGFRSFTATGTDRTQTTLDEDTLKLVVRTRLGSVLKPGAPVDEIRRDLVPDVLRKVLMTRNLVDLGAFVEDAYGALRIDDLPTAYCASGIALDMAADALLAACGDVYVSEKLRLRKLIREPRLTAFTRHYWQTRHAGVPADADPARLRELIHARLWLIGGIGCACVLSYWDGEPEGEVPVPVVGGPGPTRNPFLVPVRYADGCGLTRPNSAFDVSEDALGLWSLLDGRPVDAVVGALAGKAGVVAGDEVRQEIRAALEQFREMGLLYSGFADV</sequence>
<accession>A0A940XIF8</accession>
<evidence type="ECO:0000313" key="1">
    <source>
        <dbReference type="EMBL" id="MBQ0825155.1"/>
    </source>
</evidence>
<evidence type="ECO:0000313" key="2">
    <source>
        <dbReference type="Proteomes" id="UP000677875"/>
    </source>
</evidence>
<comment type="caution">
    <text evidence="1">The sequence shown here is derived from an EMBL/GenBank/DDBJ whole genome shotgun (WGS) entry which is preliminary data.</text>
</comment>
<dbReference type="RefSeq" id="WP_210867855.1">
    <property type="nucleotide sequence ID" value="NZ_JAGPNL010000001.1"/>
</dbReference>
<reference evidence="1" key="1">
    <citation type="submission" date="2021-04" db="EMBL/GenBank/DDBJ databases">
        <title>Genome seq and assembly of Streptomyces sp. RG38.</title>
        <authorList>
            <person name="Chhetri G."/>
        </authorList>
    </citation>
    <scope>NUCLEOTIDE SEQUENCE</scope>
    <source>
        <strain evidence="1">RG38</strain>
    </source>
</reference>
<evidence type="ECO:0008006" key="3">
    <source>
        <dbReference type="Google" id="ProtNLM"/>
    </source>
</evidence>
<protein>
    <recommendedName>
        <fullName evidence="3">Polymerase nucleotidyl transferase domain-containing protein</fullName>
    </recommendedName>
</protein>
<dbReference type="AlphaFoldDB" id="A0A940XIF8"/>
<dbReference type="EMBL" id="JAGPNL010000001">
    <property type="protein sequence ID" value="MBQ0825155.1"/>
    <property type="molecule type" value="Genomic_DNA"/>
</dbReference>